<gene>
    <name evidence="2" type="ORF">B7T07_00955</name>
</gene>
<organism evidence="2 3">
    <name type="scientific">Cronobacter sakazakii</name>
    <name type="common">Enterobacter sakazakii</name>
    <dbReference type="NCBI Taxonomy" id="28141"/>
    <lineage>
        <taxon>Bacteria</taxon>
        <taxon>Pseudomonadati</taxon>
        <taxon>Pseudomonadota</taxon>
        <taxon>Gammaproteobacteria</taxon>
        <taxon>Enterobacterales</taxon>
        <taxon>Enterobacteriaceae</taxon>
        <taxon>Cronobacter</taxon>
    </lineage>
</organism>
<dbReference type="Proteomes" id="UP000244856">
    <property type="component" value="Unassembled WGS sequence"/>
</dbReference>
<name>A0AA45C305_CROSK</name>
<dbReference type="AlphaFoldDB" id="A0AA45C305"/>
<dbReference type="InterPro" id="IPR007539">
    <property type="entry name" value="DUF551"/>
</dbReference>
<evidence type="ECO:0000313" key="3">
    <source>
        <dbReference type="Proteomes" id="UP000244856"/>
    </source>
</evidence>
<proteinExistence type="predicted"/>
<evidence type="ECO:0000259" key="1">
    <source>
        <dbReference type="Pfam" id="PF04448"/>
    </source>
</evidence>
<dbReference type="RefSeq" id="WP_085107254.1">
    <property type="nucleotide sequence ID" value="NZ_NCTU01000002.1"/>
</dbReference>
<reference evidence="2 3" key="1">
    <citation type="submission" date="2017-04" db="EMBL/GenBank/DDBJ databases">
        <title>Cronobacter sakazakii, ST83 Lineage Isolates.</title>
        <authorList>
            <person name="Chase H."/>
            <person name="Tall B."/>
            <person name="Gopinath G."/>
            <person name="Lehner A."/>
        </authorList>
    </citation>
    <scope>NUCLEOTIDE SEQUENCE [LARGE SCALE GENOMIC DNA]</scope>
    <source>
        <strain evidence="2 3">MOD1_Comp15</strain>
    </source>
</reference>
<dbReference type="Pfam" id="PF04448">
    <property type="entry name" value="DUF551"/>
    <property type="match status" value="1"/>
</dbReference>
<comment type="caution">
    <text evidence="2">The sequence shown here is derived from an EMBL/GenBank/DDBJ whole genome shotgun (WGS) entry which is preliminary data.</text>
</comment>
<feature type="domain" description="DUF551" evidence="1">
    <location>
        <begin position="2"/>
        <end position="58"/>
    </location>
</feature>
<dbReference type="EMBL" id="NCTU01000002">
    <property type="protein sequence ID" value="PUW06861.1"/>
    <property type="molecule type" value="Genomic_DNA"/>
</dbReference>
<accession>A0AA45C305</accession>
<protein>
    <submittedName>
        <fullName evidence="2">DUF551 domain-containing protein</fullName>
    </submittedName>
</protein>
<evidence type="ECO:0000313" key="2">
    <source>
        <dbReference type="EMBL" id="PUW06861.1"/>
    </source>
</evidence>
<sequence length="60" mass="6856">MEWIKCSDRMPEEDTLCLAIDDQSIIWTAHFDDGILMPDIPGFAIPEFTHWMPLPAPPAE</sequence>